<dbReference type="GO" id="GO:0051205">
    <property type="term" value="P:protein insertion into membrane"/>
    <property type="evidence" value="ECO:0007669"/>
    <property type="project" value="UniProtKB-UniRule"/>
</dbReference>
<evidence type="ECO:0000256" key="4">
    <source>
        <dbReference type="HAMAP-Rule" id="MF_00925"/>
    </source>
</evidence>
<accession>A0A2S5KHV8</accession>
<keyword evidence="4" id="KW-0449">Lipoprotein</keyword>
<keyword evidence="2 4" id="KW-0472">Membrane</keyword>
<dbReference type="Pfam" id="PF04355">
    <property type="entry name" value="BamE"/>
    <property type="match status" value="1"/>
</dbReference>
<keyword evidence="1 4" id="KW-0732">Signal</keyword>
<dbReference type="AlphaFoldDB" id="A0A2S5KHV8"/>
<comment type="caution">
    <text evidence="7">The sequence shown here is derived from an EMBL/GenBank/DDBJ whole genome shotgun (WGS) entry which is preliminary data.</text>
</comment>
<dbReference type="GO" id="GO:1990063">
    <property type="term" value="C:Bam protein complex"/>
    <property type="evidence" value="ECO:0007669"/>
    <property type="project" value="TreeGrafter"/>
</dbReference>
<dbReference type="GO" id="GO:0043165">
    <property type="term" value="P:Gram-negative-bacterium-type cell outer membrane assembly"/>
    <property type="evidence" value="ECO:0007669"/>
    <property type="project" value="UniProtKB-UniRule"/>
</dbReference>
<evidence type="ECO:0000256" key="5">
    <source>
        <dbReference type="SAM" id="MobiDB-lite"/>
    </source>
</evidence>
<keyword evidence="3 4" id="KW-0998">Cell outer membrane</keyword>
<keyword evidence="4" id="KW-0564">Palmitate</keyword>
<feature type="region of interest" description="Disordered" evidence="5">
    <location>
        <begin position="99"/>
        <end position="119"/>
    </location>
</feature>
<gene>
    <name evidence="4" type="primary">bamE</name>
    <name evidence="7" type="ORF">C4K68_26080</name>
</gene>
<dbReference type="InterPro" id="IPR007450">
    <property type="entry name" value="BamE_dom"/>
</dbReference>
<sequence length="119" mass="13291">MQKALILSCSLLLGACSYFPGIHRIEVQQGNLVTQDMLNQLKPGMTKAQVRYVLGTPLLVDTFNQQRWDYLYRLEKADGELESKTISLYFQNDKLANVQGDMRPGAPAESDPTAADKAQ</sequence>
<organism evidence="7 8">
    <name type="scientific">Proteobacteria bacterium 228</name>
    <dbReference type="NCBI Taxonomy" id="2083153"/>
    <lineage>
        <taxon>Bacteria</taxon>
        <taxon>Pseudomonadati</taxon>
        <taxon>Pseudomonadota</taxon>
    </lineage>
</organism>
<dbReference type="Proteomes" id="UP000238196">
    <property type="component" value="Unassembled WGS sequence"/>
</dbReference>
<evidence type="ECO:0000259" key="6">
    <source>
        <dbReference type="Pfam" id="PF04355"/>
    </source>
</evidence>
<comment type="subcellular location">
    <subcellularLocation>
        <location evidence="4">Cell outer membrane</location>
        <topology evidence="4">Lipid-anchor</topology>
    </subcellularLocation>
</comment>
<dbReference type="PANTHER" id="PTHR37482:SF1">
    <property type="entry name" value="OUTER MEMBRANE PROTEIN ASSEMBLY FACTOR BAME"/>
    <property type="match status" value="1"/>
</dbReference>
<evidence type="ECO:0000256" key="1">
    <source>
        <dbReference type="ARBA" id="ARBA00022729"/>
    </source>
</evidence>
<comment type="subunit">
    <text evidence="4">Part of the Bam complex.</text>
</comment>
<comment type="function">
    <text evidence="4">Part of the outer membrane protein assembly complex, which is involved in assembly and insertion of beta-barrel proteins into the outer membrane.</text>
</comment>
<name>A0A2S5KHV8_9PROT</name>
<evidence type="ECO:0000313" key="7">
    <source>
        <dbReference type="EMBL" id="PPC74407.1"/>
    </source>
</evidence>
<dbReference type="Gene3D" id="3.30.1450.10">
    <property type="match status" value="1"/>
</dbReference>
<evidence type="ECO:0000313" key="8">
    <source>
        <dbReference type="Proteomes" id="UP000238196"/>
    </source>
</evidence>
<dbReference type="InterPro" id="IPR026592">
    <property type="entry name" value="BamE"/>
</dbReference>
<dbReference type="HAMAP" id="MF_00925">
    <property type="entry name" value="OM_assembly_BamE"/>
    <property type="match status" value="1"/>
</dbReference>
<comment type="similarity">
    <text evidence="4">Belongs to the BamE family.</text>
</comment>
<dbReference type="InterPro" id="IPR037873">
    <property type="entry name" value="BamE-like"/>
</dbReference>
<dbReference type="EMBL" id="PRLP01000148">
    <property type="protein sequence ID" value="PPC74407.1"/>
    <property type="molecule type" value="Genomic_DNA"/>
</dbReference>
<dbReference type="OrthoDB" id="9808250at2"/>
<protein>
    <recommendedName>
        <fullName evidence="4">Outer membrane protein assembly factor BamE</fullName>
    </recommendedName>
</protein>
<reference evidence="7 8" key="1">
    <citation type="submission" date="2018-02" db="EMBL/GenBank/DDBJ databases">
        <title>novel marine gammaproteobacteria from coastal saline agro ecosystem.</title>
        <authorList>
            <person name="Krishnan R."/>
            <person name="Ramesh Kumar N."/>
        </authorList>
    </citation>
    <scope>NUCLEOTIDE SEQUENCE [LARGE SCALE GENOMIC DNA]</scope>
    <source>
        <strain evidence="7 8">228</strain>
    </source>
</reference>
<dbReference type="GO" id="GO:0030674">
    <property type="term" value="F:protein-macromolecule adaptor activity"/>
    <property type="evidence" value="ECO:0007669"/>
    <property type="project" value="TreeGrafter"/>
</dbReference>
<dbReference type="PROSITE" id="PS51257">
    <property type="entry name" value="PROKAR_LIPOPROTEIN"/>
    <property type="match status" value="1"/>
</dbReference>
<dbReference type="PANTHER" id="PTHR37482">
    <property type="entry name" value="OUTER MEMBRANE PROTEIN ASSEMBLY FACTOR BAME"/>
    <property type="match status" value="1"/>
</dbReference>
<evidence type="ECO:0000256" key="3">
    <source>
        <dbReference type="ARBA" id="ARBA00023237"/>
    </source>
</evidence>
<evidence type="ECO:0000256" key="2">
    <source>
        <dbReference type="ARBA" id="ARBA00023136"/>
    </source>
</evidence>
<proteinExistence type="inferred from homology"/>
<feature type="domain" description="Outer membrane protein assembly factor BamE" evidence="6">
    <location>
        <begin position="30"/>
        <end position="98"/>
    </location>
</feature>